<keyword evidence="2 8" id="KW-0328">Glycosyltransferase</keyword>
<evidence type="ECO:0000256" key="8">
    <source>
        <dbReference type="RuleBase" id="RU363075"/>
    </source>
</evidence>
<proteinExistence type="inferred from homology"/>
<gene>
    <name evidence="9" type="ORF">SteCoe_607</name>
</gene>
<name>A0A1R2D3P4_9CILI</name>
<dbReference type="GO" id="GO:0000026">
    <property type="term" value="F:alpha-1,2-mannosyltransferase activity"/>
    <property type="evidence" value="ECO:0007669"/>
    <property type="project" value="TreeGrafter"/>
</dbReference>
<keyword evidence="6 8" id="KW-1133">Transmembrane helix</keyword>
<evidence type="ECO:0000256" key="1">
    <source>
        <dbReference type="ARBA" id="ARBA00004477"/>
    </source>
</evidence>
<evidence type="ECO:0000256" key="4">
    <source>
        <dbReference type="ARBA" id="ARBA00022692"/>
    </source>
</evidence>
<evidence type="ECO:0000313" key="9">
    <source>
        <dbReference type="EMBL" id="OMJ95884.1"/>
    </source>
</evidence>
<feature type="transmembrane region" description="Helical" evidence="8">
    <location>
        <begin position="185"/>
        <end position="207"/>
    </location>
</feature>
<dbReference type="PANTHER" id="PTHR22760:SF4">
    <property type="entry name" value="GPI MANNOSYLTRANSFERASE 3"/>
    <property type="match status" value="1"/>
</dbReference>
<evidence type="ECO:0000313" key="10">
    <source>
        <dbReference type="Proteomes" id="UP000187209"/>
    </source>
</evidence>
<feature type="transmembrane region" description="Helical" evidence="8">
    <location>
        <begin position="242"/>
        <end position="262"/>
    </location>
</feature>
<accession>A0A1R2D3P4</accession>
<reference evidence="9 10" key="1">
    <citation type="submission" date="2016-11" db="EMBL/GenBank/DDBJ databases">
        <title>The macronuclear genome of Stentor coeruleus: a giant cell with tiny introns.</title>
        <authorList>
            <person name="Slabodnick M."/>
            <person name="Ruby J.G."/>
            <person name="Reiff S.B."/>
            <person name="Swart E.C."/>
            <person name="Gosai S."/>
            <person name="Prabakaran S."/>
            <person name="Witkowska E."/>
            <person name="Larue G.E."/>
            <person name="Fisher S."/>
            <person name="Freeman R.M."/>
            <person name="Gunawardena J."/>
            <person name="Chu W."/>
            <person name="Stover N.A."/>
            <person name="Gregory B.D."/>
            <person name="Nowacki M."/>
            <person name="Derisi J."/>
            <person name="Roy S.W."/>
            <person name="Marshall W.F."/>
            <person name="Sood P."/>
        </authorList>
    </citation>
    <scope>NUCLEOTIDE SEQUENCE [LARGE SCALE GENOMIC DNA]</scope>
    <source>
        <strain evidence="9">WM001</strain>
    </source>
</reference>
<evidence type="ECO:0000256" key="7">
    <source>
        <dbReference type="ARBA" id="ARBA00023136"/>
    </source>
</evidence>
<dbReference type="PANTHER" id="PTHR22760">
    <property type="entry name" value="GLYCOSYLTRANSFERASE"/>
    <property type="match status" value="1"/>
</dbReference>
<keyword evidence="3" id="KW-0808">Transferase</keyword>
<dbReference type="EMBL" id="MPUH01000006">
    <property type="protein sequence ID" value="OMJ95884.1"/>
    <property type="molecule type" value="Genomic_DNA"/>
</dbReference>
<keyword evidence="5 8" id="KW-0256">Endoplasmic reticulum</keyword>
<organism evidence="9 10">
    <name type="scientific">Stentor coeruleus</name>
    <dbReference type="NCBI Taxonomy" id="5963"/>
    <lineage>
        <taxon>Eukaryota</taxon>
        <taxon>Sar</taxon>
        <taxon>Alveolata</taxon>
        <taxon>Ciliophora</taxon>
        <taxon>Postciliodesmatophora</taxon>
        <taxon>Heterotrichea</taxon>
        <taxon>Heterotrichida</taxon>
        <taxon>Stentoridae</taxon>
        <taxon>Stentor</taxon>
    </lineage>
</organism>
<protein>
    <recommendedName>
        <fullName evidence="8">Mannosyltransferase</fullName>
        <ecNumber evidence="8">2.4.1.-</ecNumber>
    </recommendedName>
</protein>
<evidence type="ECO:0000256" key="3">
    <source>
        <dbReference type="ARBA" id="ARBA00022679"/>
    </source>
</evidence>
<dbReference type="Proteomes" id="UP000187209">
    <property type="component" value="Unassembled WGS sequence"/>
</dbReference>
<dbReference type="GO" id="GO:0005789">
    <property type="term" value="C:endoplasmic reticulum membrane"/>
    <property type="evidence" value="ECO:0007669"/>
    <property type="project" value="UniProtKB-SubCell"/>
</dbReference>
<keyword evidence="7 8" id="KW-0472">Membrane</keyword>
<feature type="transmembrane region" description="Helical" evidence="8">
    <location>
        <begin position="310"/>
        <end position="331"/>
    </location>
</feature>
<dbReference type="Pfam" id="PF03901">
    <property type="entry name" value="Glyco_transf_22"/>
    <property type="match status" value="1"/>
</dbReference>
<evidence type="ECO:0000256" key="6">
    <source>
        <dbReference type="ARBA" id="ARBA00022989"/>
    </source>
</evidence>
<feature type="transmembrane region" description="Helical" evidence="8">
    <location>
        <begin position="53"/>
        <end position="71"/>
    </location>
</feature>
<dbReference type="OrthoDB" id="416834at2759"/>
<dbReference type="GO" id="GO:0006506">
    <property type="term" value="P:GPI anchor biosynthetic process"/>
    <property type="evidence" value="ECO:0007669"/>
    <property type="project" value="TreeGrafter"/>
</dbReference>
<evidence type="ECO:0000256" key="5">
    <source>
        <dbReference type="ARBA" id="ARBA00022824"/>
    </source>
</evidence>
<dbReference type="EC" id="2.4.1.-" evidence="8"/>
<comment type="subcellular location">
    <subcellularLocation>
        <location evidence="1 8">Endoplasmic reticulum membrane</location>
        <topology evidence="1 8">Multi-pass membrane protein</topology>
    </subcellularLocation>
</comment>
<dbReference type="InterPro" id="IPR005599">
    <property type="entry name" value="GPI_mannosylTrfase"/>
</dbReference>
<feature type="transmembrane region" description="Helical" evidence="8">
    <location>
        <begin position="103"/>
        <end position="123"/>
    </location>
</feature>
<sequence>MIWLLSYRLLNSLLVRSYFSPDEYWQSLEVAHKLVFGYGELTWEWTDAALRSIIHPSLFAIFYYILSLFNIDTPWLIAYGPRLLQGLILTITDYFIYKVSGKLGLTISVFSWFIFYAGIRTYSNSIELVLNSLALYLQVQEKYRLWNLVVGISCMVRPTAIIIWIPSYVYYLYKKTWRFAIETCFIGYFLYSVFCISIQILLDYLYFGRLTVSFYNFAQFNFFTGQAEFYSKQPWHWVCSEGLPVVLLSLLPLFGFGVWKSLNDLKTYSLLFSLLVISSSAHKEYRFLLPYFPHMIYVMTQAKSLIKSKWFYAFIGLQIPVALFLSLYHQVGPLATMDFLMSQSPTKIGFFINCHGTPFYSHIHKDIPMDFLQCKPL</sequence>
<dbReference type="AlphaFoldDB" id="A0A1R2D3P4"/>
<keyword evidence="10" id="KW-1185">Reference proteome</keyword>
<keyword evidence="4 8" id="KW-0812">Transmembrane</keyword>
<comment type="caution">
    <text evidence="9">The sequence shown here is derived from an EMBL/GenBank/DDBJ whole genome shotgun (WGS) entry which is preliminary data.</text>
</comment>
<feature type="transmembrane region" description="Helical" evidence="8">
    <location>
        <begin position="143"/>
        <end position="173"/>
    </location>
</feature>
<comment type="similarity">
    <text evidence="8">Belongs to the glycosyltransferase 22 family.</text>
</comment>
<evidence type="ECO:0000256" key="2">
    <source>
        <dbReference type="ARBA" id="ARBA00022676"/>
    </source>
</evidence>